<keyword evidence="3" id="KW-0847">Vitamin C</keyword>
<reference evidence="9 10" key="1">
    <citation type="submission" date="2024-04" db="EMBL/GenBank/DDBJ databases">
        <authorList>
            <person name="Waldvogel A.-M."/>
            <person name="Schoenle A."/>
        </authorList>
    </citation>
    <scope>NUCLEOTIDE SEQUENCE [LARGE SCALE GENOMIC DNA]</scope>
</reference>
<keyword evidence="2" id="KW-0479">Metal-binding</keyword>
<evidence type="ECO:0000256" key="6">
    <source>
        <dbReference type="ARBA" id="ARBA00023004"/>
    </source>
</evidence>
<keyword evidence="6" id="KW-0408">Iron</keyword>
<evidence type="ECO:0000259" key="8">
    <source>
        <dbReference type="PROSITE" id="PS51471"/>
    </source>
</evidence>
<feature type="domain" description="Fe2OG dioxygenase" evidence="8">
    <location>
        <begin position="350"/>
        <end position="444"/>
    </location>
</feature>
<evidence type="ECO:0000256" key="3">
    <source>
        <dbReference type="ARBA" id="ARBA00022896"/>
    </source>
</evidence>
<feature type="compositionally biased region" description="Polar residues" evidence="7">
    <location>
        <begin position="73"/>
        <end position="86"/>
    </location>
</feature>
<dbReference type="PROSITE" id="PS51471">
    <property type="entry name" value="FE2OG_OXY"/>
    <property type="match status" value="1"/>
</dbReference>
<keyword evidence="10" id="KW-1185">Reference proteome</keyword>
<accession>A0AAV2KDU6</accession>
<feature type="compositionally biased region" description="Basic and acidic residues" evidence="7">
    <location>
        <begin position="546"/>
        <end position="556"/>
    </location>
</feature>
<evidence type="ECO:0000256" key="2">
    <source>
        <dbReference type="ARBA" id="ARBA00022723"/>
    </source>
</evidence>
<sequence length="690" mass="78106">MDALSKTVVLEISKLVEIESKMLKIEINRGRNEISSLTEKLQLMEKLLYMQGNRQDFTAVAMVRDRGLVLQPDRTTQPAINSSQHPGESPRDAITSSTTEDTNQQQRVEPAQSIENAVLEPEIVIKEEPLEEQCGVFDNRSKCESVNPVVVIAPVKSEVDLCPPPVRQVADKQQFRLDYTPVLRSLGCVTEQQFEEILVKIQQEVDRRKCLDITSAERTAAIRDIYRPLHPHVYHLQESFLAPRFKQIVEYCRGISACEEGLLELLDEMPGHRVYRFPVFEKQFCEELLQELEHFEKSAAPKGRPNTMNHYGILLNELGFDSGFISPLRELYLRPITTLLYPDCGGHCLDSQKAFVVKYDINEDLDLSYHYDNAEITLNVSLGKDFTEGNLYFGNMKQVPLSESECAEVEHRVTEGLLHRGQQMHGALPISSGQRWNLIIWMRASEVRNKLCPMCQRKPSLLEGAGGTRGFRTQLAMIWEKLTKAALVEISNIADECSAVLHTEISLHKTENEALKKRCYSLEVQLRAAREAQSYPGHGSSLAHRHSADQPHHSPEIEGVFGKDWCMELWRDDKALPREKGNVDAAAMTSLQAQTIDLIESDPELIFVKEESYDDHPIGHGHHMPLPETPTGAGIFENNMLHRSVEQQLQSELNNFQLMTESHSTSQACTQAALPTEHLIDEATINTIDI</sequence>
<feature type="compositionally biased region" description="Polar residues" evidence="7">
    <location>
        <begin position="94"/>
        <end position="107"/>
    </location>
</feature>
<protein>
    <recommendedName>
        <fullName evidence="8">Fe2OG dioxygenase domain-containing protein</fullName>
    </recommendedName>
</protein>
<dbReference type="PANTHER" id="PTHR24014:SF4">
    <property type="entry name" value="2-OXOGLUTARATE AND IRON-DEPENDENT OXYGENASE DOMAIN-CONTAINING PROTEIN 2"/>
    <property type="match status" value="1"/>
</dbReference>
<name>A0AAV2KDU6_KNICA</name>
<evidence type="ECO:0000256" key="4">
    <source>
        <dbReference type="ARBA" id="ARBA00022964"/>
    </source>
</evidence>
<keyword evidence="5" id="KW-0560">Oxidoreductase</keyword>
<dbReference type="SMART" id="SM00702">
    <property type="entry name" value="P4Hc"/>
    <property type="match status" value="1"/>
</dbReference>
<evidence type="ECO:0000313" key="9">
    <source>
        <dbReference type="EMBL" id="CAL1588148.1"/>
    </source>
</evidence>
<dbReference type="InterPro" id="IPR005123">
    <property type="entry name" value="Oxoglu/Fe-dep_dioxygenase_dom"/>
</dbReference>
<feature type="region of interest" description="Disordered" evidence="7">
    <location>
        <begin position="533"/>
        <end position="556"/>
    </location>
</feature>
<evidence type="ECO:0000256" key="7">
    <source>
        <dbReference type="SAM" id="MobiDB-lite"/>
    </source>
</evidence>
<feature type="region of interest" description="Disordered" evidence="7">
    <location>
        <begin position="71"/>
        <end position="112"/>
    </location>
</feature>
<dbReference type="AlphaFoldDB" id="A0AAV2KDU6"/>
<evidence type="ECO:0000256" key="1">
    <source>
        <dbReference type="ARBA" id="ARBA00001961"/>
    </source>
</evidence>
<dbReference type="GO" id="GO:0051213">
    <property type="term" value="F:dioxygenase activity"/>
    <property type="evidence" value="ECO:0007669"/>
    <property type="project" value="UniProtKB-KW"/>
</dbReference>
<evidence type="ECO:0000256" key="5">
    <source>
        <dbReference type="ARBA" id="ARBA00023002"/>
    </source>
</evidence>
<dbReference type="EMBL" id="OZ035840">
    <property type="protein sequence ID" value="CAL1588148.1"/>
    <property type="molecule type" value="Genomic_DNA"/>
</dbReference>
<dbReference type="PANTHER" id="PTHR24014">
    <property type="entry name" value="2-OXOGLUTARATE AND IRON-DEPENDENT OXYGENASE DOMAIN-CONTAINING PROTEIN 2"/>
    <property type="match status" value="1"/>
</dbReference>
<gene>
    <name evidence="9" type="ORF">KC01_LOCUS18001</name>
</gene>
<dbReference type="InterPro" id="IPR006620">
    <property type="entry name" value="Pro_4_hyd_alph"/>
</dbReference>
<dbReference type="Pfam" id="PF25238">
    <property type="entry name" value="OGFOD2-like"/>
    <property type="match status" value="1"/>
</dbReference>
<comment type="cofactor">
    <cofactor evidence="1">
        <name>L-ascorbate</name>
        <dbReference type="ChEBI" id="CHEBI:38290"/>
    </cofactor>
</comment>
<evidence type="ECO:0000313" key="10">
    <source>
        <dbReference type="Proteomes" id="UP001497482"/>
    </source>
</evidence>
<organism evidence="9 10">
    <name type="scientific">Knipowitschia caucasica</name>
    <name type="common">Caucasian dwarf goby</name>
    <name type="synonym">Pomatoschistus caucasicus</name>
    <dbReference type="NCBI Taxonomy" id="637954"/>
    <lineage>
        <taxon>Eukaryota</taxon>
        <taxon>Metazoa</taxon>
        <taxon>Chordata</taxon>
        <taxon>Craniata</taxon>
        <taxon>Vertebrata</taxon>
        <taxon>Euteleostomi</taxon>
        <taxon>Actinopterygii</taxon>
        <taxon>Neopterygii</taxon>
        <taxon>Teleostei</taxon>
        <taxon>Neoteleostei</taxon>
        <taxon>Acanthomorphata</taxon>
        <taxon>Gobiaria</taxon>
        <taxon>Gobiiformes</taxon>
        <taxon>Gobioidei</taxon>
        <taxon>Gobiidae</taxon>
        <taxon>Gobiinae</taxon>
        <taxon>Knipowitschia</taxon>
    </lineage>
</organism>
<keyword evidence="4" id="KW-0223">Dioxygenase</keyword>
<dbReference type="Proteomes" id="UP001497482">
    <property type="component" value="Chromosome 18"/>
</dbReference>
<proteinExistence type="predicted"/>
<dbReference type="GO" id="GO:0005506">
    <property type="term" value="F:iron ion binding"/>
    <property type="evidence" value="ECO:0007669"/>
    <property type="project" value="InterPro"/>
</dbReference>
<dbReference type="GO" id="GO:0016705">
    <property type="term" value="F:oxidoreductase activity, acting on paired donors, with incorporation or reduction of molecular oxygen"/>
    <property type="evidence" value="ECO:0007669"/>
    <property type="project" value="InterPro"/>
</dbReference>
<dbReference type="GO" id="GO:0031418">
    <property type="term" value="F:L-ascorbic acid binding"/>
    <property type="evidence" value="ECO:0007669"/>
    <property type="project" value="UniProtKB-KW"/>
</dbReference>